<evidence type="ECO:0000256" key="2">
    <source>
        <dbReference type="ARBA" id="ARBA00004978"/>
    </source>
</evidence>
<dbReference type="GO" id="GO:0033816">
    <property type="term" value="F:diaminobutyrate acetyltransferase activity"/>
    <property type="evidence" value="ECO:0007669"/>
    <property type="project" value="UniProtKB-EC"/>
</dbReference>
<dbReference type="CDD" id="cd04301">
    <property type="entry name" value="NAT_SF"/>
    <property type="match status" value="1"/>
</dbReference>
<evidence type="ECO:0000259" key="10">
    <source>
        <dbReference type="PROSITE" id="PS51186"/>
    </source>
</evidence>
<comment type="caution">
    <text evidence="11">The sequence shown here is derived from an EMBL/GenBank/DDBJ whole genome shotgun (WGS) entry which is preliminary data.</text>
</comment>
<evidence type="ECO:0000313" key="12">
    <source>
        <dbReference type="Proteomes" id="UP000539313"/>
    </source>
</evidence>
<feature type="domain" description="N-acetyltransferase" evidence="10">
    <location>
        <begin position="17"/>
        <end position="164"/>
    </location>
</feature>
<dbReference type="Gene3D" id="3.40.630.30">
    <property type="match status" value="1"/>
</dbReference>
<dbReference type="RefSeq" id="WP_119726560.1">
    <property type="nucleotide sequence ID" value="NZ_JACJII010000001.1"/>
</dbReference>
<reference evidence="11 12" key="1">
    <citation type="submission" date="2020-08" db="EMBL/GenBank/DDBJ databases">
        <title>Sequencing the genomes of 1000 actinobacteria strains.</title>
        <authorList>
            <person name="Klenk H.-P."/>
        </authorList>
    </citation>
    <scope>NUCLEOTIDE SEQUENCE [LARGE SCALE GENOMIC DNA]</scope>
    <source>
        <strain evidence="11 12">DSM 45823</strain>
    </source>
</reference>
<dbReference type="EC" id="2.3.1.178" evidence="4 9"/>
<gene>
    <name evidence="9" type="primary">ectA</name>
    <name evidence="11" type="ORF">HNR21_001345</name>
</gene>
<evidence type="ECO:0000256" key="7">
    <source>
        <dbReference type="ARBA" id="ARBA00023315"/>
    </source>
</evidence>
<name>A0A7W3MV76_9ACTN</name>
<keyword evidence="12" id="KW-1185">Reference proteome</keyword>
<dbReference type="InterPro" id="IPR012772">
    <property type="entry name" value="Ectoine_EctA"/>
</dbReference>
<dbReference type="PROSITE" id="PS51186">
    <property type="entry name" value="GNAT"/>
    <property type="match status" value="1"/>
</dbReference>
<evidence type="ECO:0000256" key="1">
    <source>
        <dbReference type="ARBA" id="ARBA00003741"/>
    </source>
</evidence>
<organism evidence="11 12">
    <name type="scientific">Thermomonospora cellulosilytica</name>
    <dbReference type="NCBI Taxonomy" id="1411118"/>
    <lineage>
        <taxon>Bacteria</taxon>
        <taxon>Bacillati</taxon>
        <taxon>Actinomycetota</taxon>
        <taxon>Actinomycetes</taxon>
        <taxon>Streptosporangiales</taxon>
        <taxon>Thermomonosporaceae</taxon>
        <taxon>Thermomonospora</taxon>
    </lineage>
</organism>
<keyword evidence="6 9" id="KW-0808">Transferase</keyword>
<dbReference type="NCBIfam" id="TIGR02406">
    <property type="entry name" value="ectoine_EctA"/>
    <property type="match status" value="1"/>
</dbReference>
<keyword evidence="7 9" id="KW-0012">Acyltransferase</keyword>
<evidence type="ECO:0000313" key="11">
    <source>
        <dbReference type="EMBL" id="MBA9002463.1"/>
    </source>
</evidence>
<evidence type="ECO:0000256" key="5">
    <source>
        <dbReference type="ARBA" id="ARBA00017935"/>
    </source>
</evidence>
<evidence type="ECO:0000256" key="3">
    <source>
        <dbReference type="ARBA" id="ARBA00010712"/>
    </source>
</evidence>
<proteinExistence type="inferred from homology"/>
<evidence type="ECO:0000256" key="6">
    <source>
        <dbReference type="ARBA" id="ARBA00022679"/>
    </source>
</evidence>
<comment type="catalytic activity">
    <reaction evidence="8 9">
        <text>L-2,4-diaminobutanoate + acetyl-CoA = (2S)-4-acetamido-2-aminobutanoate + CoA + H(+)</text>
        <dbReference type="Rhea" id="RHEA:16901"/>
        <dbReference type="ChEBI" id="CHEBI:15378"/>
        <dbReference type="ChEBI" id="CHEBI:57287"/>
        <dbReference type="ChEBI" id="CHEBI:57288"/>
        <dbReference type="ChEBI" id="CHEBI:58761"/>
        <dbReference type="ChEBI" id="CHEBI:58929"/>
        <dbReference type="EC" id="2.3.1.178"/>
    </reaction>
</comment>
<dbReference type="UniPathway" id="UPA00067">
    <property type="reaction ID" value="UER00122"/>
</dbReference>
<evidence type="ECO:0000256" key="8">
    <source>
        <dbReference type="ARBA" id="ARBA00048924"/>
    </source>
</evidence>
<comment type="similarity">
    <text evidence="3 9">Belongs to the acetyltransferase family. EctA subfamily.</text>
</comment>
<dbReference type="AlphaFoldDB" id="A0A7W3MV76"/>
<dbReference type="EMBL" id="JACJII010000001">
    <property type="protein sequence ID" value="MBA9002463.1"/>
    <property type="molecule type" value="Genomic_DNA"/>
</dbReference>
<dbReference type="InterPro" id="IPR016181">
    <property type="entry name" value="Acyl_CoA_acyltransferase"/>
</dbReference>
<evidence type="ECO:0000256" key="9">
    <source>
        <dbReference type="RuleBase" id="RU365045"/>
    </source>
</evidence>
<comment type="pathway">
    <text evidence="2 9">Amine and polyamine biosynthesis; ectoine biosynthesis; L-ectoine from L-aspartate 4-semialdehyde: step 2/3.</text>
</comment>
<accession>A0A7W3MV76</accession>
<dbReference type="Pfam" id="PF00583">
    <property type="entry name" value="Acetyltransf_1"/>
    <property type="match status" value="1"/>
</dbReference>
<comment type="function">
    <text evidence="1 9">Catalyzes the acetylation of L-2,4-diaminobutyrate (DABA) to gamma-N-acetyl-alpha,gamma-diaminobutyric acid (ADABA) with acetyl coenzyme A.</text>
</comment>
<evidence type="ECO:0000256" key="4">
    <source>
        <dbReference type="ARBA" id="ARBA00012355"/>
    </source>
</evidence>
<dbReference type="SUPFAM" id="SSF55729">
    <property type="entry name" value="Acyl-CoA N-acyltransferases (Nat)"/>
    <property type="match status" value="1"/>
</dbReference>
<dbReference type="InterPro" id="IPR000182">
    <property type="entry name" value="GNAT_dom"/>
</dbReference>
<dbReference type="Proteomes" id="UP000539313">
    <property type="component" value="Unassembled WGS sequence"/>
</dbReference>
<sequence length="177" mass="19805">MAAQPLIHDIDPRRTESAIRLARPRPADGRELWRIARDSRSLDLNSPYAYALWCRDFADTSVVAHGPGGPCGFVTGYLRPGAPDTLFVWQVAVDDRHRGRGLAHRMLDELAARRPGVRHLEATVTPGNTASARLFESFARRRGCALVRRELFGPAMFPDEHAAHEPEVLYRIGPFAR</sequence>
<dbReference type="GO" id="GO:0019491">
    <property type="term" value="P:ectoine biosynthetic process"/>
    <property type="evidence" value="ECO:0007669"/>
    <property type="project" value="UniProtKB-UniPathway"/>
</dbReference>
<protein>
    <recommendedName>
        <fullName evidence="5 9">L-2,4-diaminobutyric acid acetyltransferase</fullName>
        <shortName evidence="9">DABA acetyltransferase</shortName>
        <ecNumber evidence="4 9">2.3.1.178</ecNumber>
    </recommendedName>
</protein>